<protein>
    <submittedName>
        <fullName evidence="1">Uncharacterized protein</fullName>
    </submittedName>
</protein>
<accession>A0ACC3NQN3</accession>
<dbReference type="EMBL" id="JAUTXU010000022">
    <property type="protein sequence ID" value="KAK3720426.1"/>
    <property type="molecule type" value="Genomic_DNA"/>
</dbReference>
<name>A0ACC3NQN3_9PEZI</name>
<organism evidence="1 2">
    <name type="scientific">Vermiconidia calcicola</name>
    <dbReference type="NCBI Taxonomy" id="1690605"/>
    <lineage>
        <taxon>Eukaryota</taxon>
        <taxon>Fungi</taxon>
        <taxon>Dikarya</taxon>
        <taxon>Ascomycota</taxon>
        <taxon>Pezizomycotina</taxon>
        <taxon>Dothideomycetes</taxon>
        <taxon>Dothideomycetidae</taxon>
        <taxon>Mycosphaerellales</taxon>
        <taxon>Extremaceae</taxon>
        <taxon>Vermiconidia</taxon>
    </lineage>
</organism>
<sequence length="491" mass="54130">MPKEFFSGWPTWEKLVFILACAIVVTVFLGCLKLAYTDWRLRKYSAVAEREKQEQTMHRQMSQRTRRSGRSEDVPFGVRAIESGIEVEGVWISRANTPEASPRTSAASSTREQAPRIDFDADVERQGSRQSHARVASDSATISARQARSSLDRAAEKQPIRPPRSRHPPLSYTRYNCQPYHLRQSSSANTLEGLDAIHKASTSMHSESGPESSDSSNQSSDSTGDIEPISASAPGLLTAQPRPRPRQQSIKDLELLNSHRISQAAETGQLTPRGRRPGQSYSVDFTRQSRSTERTDYFGGLPNSTRQRESPTNPFATPKIETLPSAARRSSMPNVTPFAEFCKRASNDARPGSLRSSSRDSAQSPARKSDSHNSYDSGPPSPIMPASEGAAAMKLPPPKRTSFEKRPQNAQVLRGHGTGFEILKTGSLNPPLPREHPMERQRAAPPLSLHNATRTQSGSAGSRNKLRKKPKQSFDSSASSNSSRQSRISLF</sequence>
<keyword evidence="2" id="KW-1185">Reference proteome</keyword>
<reference evidence="1" key="1">
    <citation type="submission" date="2023-07" db="EMBL/GenBank/DDBJ databases">
        <title>Black Yeasts Isolated from many extreme environments.</title>
        <authorList>
            <person name="Coleine C."/>
            <person name="Stajich J.E."/>
            <person name="Selbmann L."/>
        </authorList>
    </citation>
    <scope>NUCLEOTIDE SEQUENCE</scope>
    <source>
        <strain evidence="1">CCFEE 5714</strain>
    </source>
</reference>
<proteinExistence type="predicted"/>
<evidence type="ECO:0000313" key="1">
    <source>
        <dbReference type="EMBL" id="KAK3720426.1"/>
    </source>
</evidence>
<evidence type="ECO:0000313" key="2">
    <source>
        <dbReference type="Proteomes" id="UP001281147"/>
    </source>
</evidence>
<comment type="caution">
    <text evidence="1">The sequence shown here is derived from an EMBL/GenBank/DDBJ whole genome shotgun (WGS) entry which is preliminary data.</text>
</comment>
<gene>
    <name evidence="1" type="ORF">LTR37_003838</name>
</gene>
<dbReference type="Proteomes" id="UP001281147">
    <property type="component" value="Unassembled WGS sequence"/>
</dbReference>